<evidence type="ECO:0008006" key="6">
    <source>
        <dbReference type="Google" id="ProtNLM"/>
    </source>
</evidence>
<dbReference type="GO" id="GO:0003676">
    <property type="term" value="F:nucleic acid binding"/>
    <property type="evidence" value="ECO:0007669"/>
    <property type="project" value="InterPro"/>
</dbReference>
<keyword evidence="5" id="KW-1185">Reference proteome</keyword>
<dbReference type="Proteomes" id="UP000334340">
    <property type="component" value="Unassembled WGS sequence"/>
</dbReference>
<sequence>MIRKGKKKGVYAAPPDYGSLVSDISVLLDQARRTAARSVNRILTATYWEIGRRIVVFEQGGRERADYGEGLLVRLSKDLTAKHGRGFSRANLQQMRLFYLGWEICQTLSGKFEAMVKCQTLSGESGTKQPRTPSLPEPQASRQAEAESGMALVSASAPVQKALARAAVFPLSWSQYVRLMSVENPRGRTFYESEAIRGGWSVRQLDRQISTQFYERTVRSKTQAAMLARGQRARPEDAVSMKDEVRDPYLLEFLNLKDEYSEGELEEALIRHLEWFLLELGNGFAFVARQKRIRIGDEWYRMDLLLFHRRLRSLVVVDLKIGRFTHTDAGQMNLYLNYAREHMMEPGENEPLGLILCSVKNDAVVHYAMGGIKAKVFASKYLTALPDPETLREEIVTAQRAIRTRRKEKKTDG</sequence>
<dbReference type="Pfam" id="PF17761">
    <property type="entry name" value="DUF1016_N"/>
    <property type="match status" value="2"/>
</dbReference>
<dbReference type="PANTHER" id="PTHR30547:SF5">
    <property type="entry name" value="NUCLEASE YHCG-RELATED"/>
    <property type="match status" value="1"/>
</dbReference>
<protein>
    <recommendedName>
        <fullName evidence="6">DUF1016 domain-containing protein</fullName>
    </recommendedName>
</protein>
<dbReference type="InterPro" id="IPR041527">
    <property type="entry name" value="YhcG_N"/>
</dbReference>
<dbReference type="Gene3D" id="3.40.1350.10">
    <property type="match status" value="1"/>
</dbReference>
<evidence type="ECO:0000259" key="2">
    <source>
        <dbReference type="Pfam" id="PF06250"/>
    </source>
</evidence>
<proteinExistence type="predicted"/>
<dbReference type="PANTHER" id="PTHR30547">
    <property type="entry name" value="UNCHARACTERIZED PROTEIN YHCG-RELATED"/>
    <property type="match status" value="1"/>
</dbReference>
<dbReference type="InterPro" id="IPR011856">
    <property type="entry name" value="tRNA_endonuc-like_dom_sf"/>
</dbReference>
<evidence type="ECO:0000259" key="3">
    <source>
        <dbReference type="Pfam" id="PF17761"/>
    </source>
</evidence>
<feature type="domain" description="YhcG N-terminal" evidence="3">
    <location>
        <begin position="24"/>
        <end position="111"/>
    </location>
</feature>
<feature type="compositionally biased region" description="Polar residues" evidence="1">
    <location>
        <begin position="122"/>
        <end position="132"/>
    </location>
</feature>
<evidence type="ECO:0000256" key="1">
    <source>
        <dbReference type="SAM" id="MobiDB-lite"/>
    </source>
</evidence>
<feature type="domain" description="YhcG N-terminal" evidence="3">
    <location>
        <begin position="165"/>
        <end position="216"/>
    </location>
</feature>
<evidence type="ECO:0000313" key="4">
    <source>
        <dbReference type="EMBL" id="VUZ84683.1"/>
    </source>
</evidence>
<dbReference type="InterPro" id="IPR053148">
    <property type="entry name" value="PD-DEXK-like_domain"/>
</dbReference>
<organism evidence="4 5">
    <name type="scientific">Candidatus Methylomirabilis lanthanidiphila</name>
    <dbReference type="NCBI Taxonomy" id="2211376"/>
    <lineage>
        <taxon>Bacteria</taxon>
        <taxon>Candidatus Methylomirabilota</taxon>
        <taxon>Candidatus Methylomirabilia</taxon>
        <taxon>Candidatus Methylomirabilales</taxon>
        <taxon>Candidatus Methylomirabilaceae</taxon>
        <taxon>Candidatus Methylomirabilis</taxon>
    </lineage>
</organism>
<dbReference type="InterPro" id="IPR009362">
    <property type="entry name" value="YhcG_C"/>
</dbReference>
<gene>
    <name evidence="4" type="ORF">MELA_01057</name>
</gene>
<accession>A0A564ZHP4</accession>
<name>A0A564ZHP4_9BACT</name>
<evidence type="ECO:0000313" key="5">
    <source>
        <dbReference type="Proteomes" id="UP000334340"/>
    </source>
</evidence>
<dbReference type="AlphaFoldDB" id="A0A564ZHP4"/>
<feature type="region of interest" description="Disordered" evidence="1">
    <location>
        <begin position="122"/>
        <end position="147"/>
    </location>
</feature>
<feature type="domain" description="YhcG PDDEXK nuclease" evidence="2">
    <location>
        <begin position="243"/>
        <end position="394"/>
    </location>
</feature>
<dbReference type="Pfam" id="PF06250">
    <property type="entry name" value="YhcG_C"/>
    <property type="match status" value="1"/>
</dbReference>
<dbReference type="EMBL" id="CABIKM010000015">
    <property type="protein sequence ID" value="VUZ84683.1"/>
    <property type="molecule type" value="Genomic_DNA"/>
</dbReference>
<reference evidence="4 5" key="1">
    <citation type="submission" date="2019-07" db="EMBL/GenBank/DDBJ databases">
        <authorList>
            <person name="Cremers G."/>
        </authorList>
    </citation>
    <scope>NUCLEOTIDE SEQUENCE [LARGE SCALE GENOMIC DNA]</scope>
</reference>